<feature type="transmembrane region" description="Helical" evidence="7">
    <location>
        <begin position="103"/>
        <end position="127"/>
    </location>
</feature>
<dbReference type="Pfam" id="PF04505">
    <property type="entry name" value="CD225"/>
    <property type="match status" value="1"/>
</dbReference>
<dbReference type="GeneTree" id="ENSGT00940000160337"/>
<dbReference type="GO" id="GO:0044381">
    <property type="term" value="P:glucose import in response to insulin stimulus"/>
    <property type="evidence" value="ECO:0007669"/>
    <property type="project" value="Ensembl"/>
</dbReference>
<accession>A0A7N4PFC0</accession>
<dbReference type="FunCoup" id="A0A7N4PFC0">
    <property type="interactions" value="68"/>
</dbReference>
<evidence type="ECO:0000313" key="8">
    <source>
        <dbReference type="Ensembl" id="ENSSHAP00000037632.1"/>
    </source>
</evidence>
<dbReference type="AlphaFoldDB" id="A0A7N4PFC0"/>
<comment type="subcellular location">
    <subcellularLocation>
        <location evidence="1">Membrane</location>
    </subcellularLocation>
</comment>
<dbReference type="GO" id="GO:0030659">
    <property type="term" value="C:cytoplasmic vesicle membrane"/>
    <property type="evidence" value="ECO:0007669"/>
    <property type="project" value="Ensembl"/>
</dbReference>
<gene>
    <name evidence="8" type="primary">TRARG1</name>
</gene>
<feature type="compositionally biased region" description="Polar residues" evidence="6">
    <location>
        <begin position="1"/>
        <end position="10"/>
    </location>
</feature>
<dbReference type="Ensembl" id="ENSSHAT00000045930.1">
    <property type="protein sequence ID" value="ENSSHAP00000037632.1"/>
    <property type="gene ID" value="ENSSHAG00000031780.1"/>
</dbReference>
<dbReference type="GO" id="GO:0048471">
    <property type="term" value="C:perinuclear region of cytoplasm"/>
    <property type="evidence" value="ECO:0007669"/>
    <property type="project" value="Ensembl"/>
</dbReference>
<name>A0A7N4PFC0_SARHA</name>
<dbReference type="InterPro" id="IPR051423">
    <property type="entry name" value="CD225/Dispanin"/>
</dbReference>
<dbReference type="InParanoid" id="A0A7N4PFC0"/>
<evidence type="ECO:0000256" key="4">
    <source>
        <dbReference type="ARBA" id="ARBA00022989"/>
    </source>
</evidence>
<proteinExistence type="inferred from homology"/>
<reference evidence="8 9" key="1">
    <citation type="journal article" date="2011" name="Proc. Natl. Acad. Sci. U.S.A.">
        <title>Genetic diversity and population structure of the endangered marsupial Sarcophilus harrisii (Tasmanian devil).</title>
        <authorList>
            <person name="Miller W."/>
            <person name="Hayes V.M."/>
            <person name="Ratan A."/>
            <person name="Petersen D.C."/>
            <person name="Wittekindt N.E."/>
            <person name="Miller J."/>
            <person name="Walenz B."/>
            <person name="Knight J."/>
            <person name="Qi J."/>
            <person name="Zhao F."/>
            <person name="Wang Q."/>
            <person name="Bedoya-Reina O.C."/>
            <person name="Katiyar N."/>
            <person name="Tomsho L.P."/>
            <person name="Kasson L.M."/>
            <person name="Hardie R.A."/>
            <person name="Woodbridge P."/>
            <person name="Tindall E.A."/>
            <person name="Bertelsen M.F."/>
            <person name="Dixon D."/>
            <person name="Pyecroft S."/>
            <person name="Helgen K.M."/>
            <person name="Lesk A.M."/>
            <person name="Pringle T.H."/>
            <person name="Patterson N."/>
            <person name="Zhang Y."/>
            <person name="Kreiss A."/>
            <person name="Woods G.M."/>
            <person name="Jones M.E."/>
            <person name="Schuster S.C."/>
        </authorList>
    </citation>
    <scope>NUCLEOTIDE SEQUENCE [LARGE SCALE GENOMIC DNA]</scope>
</reference>
<protein>
    <submittedName>
        <fullName evidence="8">Trafficking regulator of GLUT4 (SLC2A4) 1/pseudo</fullName>
    </submittedName>
</protein>
<evidence type="ECO:0000313" key="9">
    <source>
        <dbReference type="Proteomes" id="UP000007648"/>
    </source>
</evidence>
<keyword evidence="3 7" id="KW-0812">Transmembrane</keyword>
<evidence type="ECO:0000256" key="2">
    <source>
        <dbReference type="ARBA" id="ARBA00006843"/>
    </source>
</evidence>
<evidence type="ECO:0000256" key="1">
    <source>
        <dbReference type="ARBA" id="ARBA00004370"/>
    </source>
</evidence>
<feature type="transmembrane region" description="Helical" evidence="7">
    <location>
        <begin position="147"/>
        <end position="169"/>
    </location>
</feature>
<dbReference type="GO" id="GO:0099638">
    <property type="term" value="P:endosome to plasma membrane protein transport"/>
    <property type="evidence" value="ECO:0007669"/>
    <property type="project" value="Ensembl"/>
</dbReference>
<keyword evidence="5 7" id="KW-0472">Membrane</keyword>
<evidence type="ECO:0000256" key="5">
    <source>
        <dbReference type="ARBA" id="ARBA00023136"/>
    </source>
</evidence>
<dbReference type="OrthoDB" id="9049275at2759"/>
<dbReference type="RefSeq" id="XP_023359476.1">
    <property type="nucleotide sequence ID" value="XM_023503708.2"/>
</dbReference>
<keyword evidence="4 7" id="KW-1133">Transmembrane helix</keyword>
<evidence type="ECO:0000256" key="3">
    <source>
        <dbReference type="ARBA" id="ARBA00022692"/>
    </source>
</evidence>
<feature type="compositionally biased region" description="Basic and acidic residues" evidence="6">
    <location>
        <begin position="25"/>
        <end position="41"/>
    </location>
</feature>
<comment type="similarity">
    <text evidence="2">Belongs to the CD225/Dispanin family.</text>
</comment>
<dbReference type="Proteomes" id="UP000007648">
    <property type="component" value="Unassembled WGS sequence"/>
</dbReference>
<dbReference type="PANTHER" id="PTHR14948:SF1">
    <property type="entry name" value="TRAFFICKING REGULATOR OF GLUT4 1"/>
    <property type="match status" value="1"/>
</dbReference>
<keyword evidence="9" id="KW-1185">Reference proteome</keyword>
<dbReference type="KEGG" id="shr:100924236"/>
<feature type="region of interest" description="Disordered" evidence="6">
    <location>
        <begin position="67"/>
        <end position="93"/>
    </location>
</feature>
<reference evidence="8" key="2">
    <citation type="submission" date="2025-08" db="UniProtKB">
        <authorList>
            <consortium name="Ensembl"/>
        </authorList>
    </citation>
    <scope>IDENTIFICATION</scope>
</reference>
<dbReference type="GeneID" id="100924236"/>
<organism evidence="8 9">
    <name type="scientific">Sarcophilus harrisii</name>
    <name type="common">Tasmanian devil</name>
    <name type="synonym">Sarcophilus laniarius</name>
    <dbReference type="NCBI Taxonomy" id="9305"/>
    <lineage>
        <taxon>Eukaryota</taxon>
        <taxon>Metazoa</taxon>
        <taxon>Chordata</taxon>
        <taxon>Craniata</taxon>
        <taxon>Vertebrata</taxon>
        <taxon>Euteleostomi</taxon>
        <taxon>Mammalia</taxon>
        <taxon>Metatheria</taxon>
        <taxon>Dasyuromorphia</taxon>
        <taxon>Dasyuridae</taxon>
        <taxon>Sarcophilus</taxon>
    </lineage>
</organism>
<reference evidence="8" key="3">
    <citation type="submission" date="2025-09" db="UniProtKB">
        <authorList>
            <consortium name="Ensembl"/>
        </authorList>
    </citation>
    <scope>IDENTIFICATION</scope>
</reference>
<dbReference type="GO" id="GO:0005886">
    <property type="term" value="C:plasma membrane"/>
    <property type="evidence" value="ECO:0007669"/>
    <property type="project" value="Ensembl"/>
</dbReference>
<dbReference type="InterPro" id="IPR007593">
    <property type="entry name" value="CD225/Dispanin_fam"/>
</dbReference>
<dbReference type="PANTHER" id="PTHR14948">
    <property type="entry name" value="NG5"/>
    <property type="match status" value="1"/>
</dbReference>
<dbReference type="GO" id="GO:0099500">
    <property type="term" value="P:vesicle fusion to plasma membrane"/>
    <property type="evidence" value="ECO:0007669"/>
    <property type="project" value="Ensembl"/>
</dbReference>
<dbReference type="CTD" id="286753"/>
<sequence>MENTTETQFPKTLEPGIALPLDSQETEKLLTKLEDKDDKSLKASKSFSGAMEMEQNGHSLPYKSVSEGHLEATPHSSSRVSSRRASSIATTSNAQDQEMPKDYLILAILTCFCPVWPLNIVPLIFSIMSRGSVQQGDLDGARRLGRLARLLSIVCVVLGILIVVIYVSVNFTVFKKN</sequence>
<feature type="region of interest" description="Disordered" evidence="6">
    <location>
        <begin position="1"/>
        <end position="55"/>
    </location>
</feature>
<feature type="compositionally biased region" description="Low complexity" evidence="6">
    <location>
        <begin position="73"/>
        <end position="92"/>
    </location>
</feature>
<evidence type="ECO:0000256" key="7">
    <source>
        <dbReference type="SAM" id="Phobius"/>
    </source>
</evidence>
<evidence type="ECO:0000256" key="6">
    <source>
        <dbReference type="SAM" id="MobiDB-lite"/>
    </source>
</evidence>